<evidence type="ECO:0000313" key="1">
    <source>
        <dbReference type="EMBL" id="UYU33755.1"/>
    </source>
</evidence>
<protein>
    <submittedName>
        <fullName evidence="1">Type IV secretion protein Rhs</fullName>
    </submittedName>
</protein>
<evidence type="ECO:0000313" key="2">
    <source>
        <dbReference type="Proteomes" id="UP001156318"/>
    </source>
</evidence>
<dbReference type="Proteomes" id="UP001156318">
    <property type="component" value="Chromosome"/>
</dbReference>
<reference evidence="1 2" key="1">
    <citation type="submission" date="2021-05" db="EMBL/GenBank/DDBJ databases">
        <title>Isolation, identification, and the growth promoting effects of Pantoea dispersa strain YSD J2 from the aboveground leaves of Cyperus esculentus L.Var. Sativus.</title>
        <authorList>
            <person name="Wang S."/>
            <person name="Tang X.M."/>
            <person name="Huang Y.N."/>
        </authorList>
    </citation>
    <scope>NUCLEOTIDE SEQUENCE [LARGE SCALE GENOMIC DNA]</scope>
    <source>
        <strain evidence="2">YSD YN2</strain>
    </source>
</reference>
<name>A0ABY6JJ12_9ENTR</name>
<sequence>MNRIKEGGLRLLTPGEIVLARSVFRNSITWHKVWIHRDSYLPFGLQNKNVAMAPNGEIYLRNHYRDDFSKASIALQHIFIHELAHVWQRERGMNVRLRGAFSWAANYDYVLDSRFLNEYPLEQQAQIIADYFVLDRYGYYLWAESRKNHDVSCINNVSESQLRDLYKKTLTFFSSGSK</sequence>
<gene>
    <name evidence="1" type="ORF">KFZ77_00270</name>
</gene>
<keyword evidence="2" id="KW-1185">Reference proteome</keyword>
<accession>A0ABY6JJ12</accession>
<dbReference type="EMBL" id="CP074352">
    <property type="protein sequence ID" value="UYU33755.1"/>
    <property type="molecule type" value="Genomic_DNA"/>
</dbReference>
<organism evidence="1 2">
    <name type="scientific">Siccibacter colletis</name>
    <dbReference type="NCBI Taxonomy" id="1505757"/>
    <lineage>
        <taxon>Bacteria</taxon>
        <taxon>Pseudomonadati</taxon>
        <taxon>Pseudomonadota</taxon>
        <taxon>Gammaproteobacteria</taxon>
        <taxon>Enterobacterales</taxon>
        <taxon>Enterobacteriaceae</taxon>
        <taxon>Siccibacter</taxon>
    </lineage>
</organism>
<dbReference type="RefSeq" id="WP_035891276.1">
    <property type="nucleotide sequence ID" value="NZ_CP074352.1"/>
</dbReference>
<proteinExistence type="predicted"/>